<dbReference type="InterPro" id="IPR000157">
    <property type="entry name" value="TIR_dom"/>
</dbReference>
<feature type="domain" description="TIR" evidence="2">
    <location>
        <begin position="1"/>
        <end position="151"/>
    </location>
</feature>
<keyword evidence="4" id="KW-1185">Reference proteome</keyword>
<dbReference type="Gene3D" id="3.40.50.10140">
    <property type="entry name" value="Toll/interleukin-1 receptor homology (TIR) domain"/>
    <property type="match status" value="1"/>
</dbReference>
<protein>
    <submittedName>
        <fullName evidence="3">Sensor domain-containing protein</fullName>
    </submittedName>
</protein>
<dbReference type="InterPro" id="IPR035897">
    <property type="entry name" value="Toll_tir_struct_dom_sf"/>
</dbReference>
<gene>
    <name evidence="3" type="ORF">MKK62_14445</name>
</gene>
<keyword evidence="1" id="KW-1133">Transmembrane helix</keyword>
<evidence type="ECO:0000313" key="3">
    <source>
        <dbReference type="EMBL" id="UMB67703.1"/>
    </source>
</evidence>
<dbReference type="SUPFAM" id="SSF52200">
    <property type="entry name" value="Toll/Interleukin receptor TIR domain"/>
    <property type="match status" value="1"/>
</dbReference>
<dbReference type="EMBL" id="CP092488">
    <property type="protein sequence ID" value="UMB67703.1"/>
    <property type="molecule type" value="Genomic_DNA"/>
</dbReference>
<dbReference type="Pfam" id="PF13676">
    <property type="entry name" value="TIR_2"/>
    <property type="match status" value="1"/>
</dbReference>
<evidence type="ECO:0000259" key="2">
    <source>
        <dbReference type="PROSITE" id="PS50104"/>
    </source>
</evidence>
<accession>A0ABY3VE48</accession>
<dbReference type="SMART" id="SM00255">
    <property type="entry name" value="TIR"/>
    <property type="match status" value="1"/>
</dbReference>
<name>A0ABY3VE48_9MYCO</name>
<dbReference type="PROSITE" id="PS50104">
    <property type="entry name" value="TIR"/>
    <property type="match status" value="1"/>
</dbReference>
<organism evidence="3 4">
    <name type="scientific">Mycobacterium paraterrae</name>
    <dbReference type="NCBI Taxonomy" id="577492"/>
    <lineage>
        <taxon>Bacteria</taxon>
        <taxon>Bacillati</taxon>
        <taxon>Actinomycetota</taxon>
        <taxon>Actinomycetes</taxon>
        <taxon>Mycobacteriales</taxon>
        <taxon>Mycobacteriaceae</taxon>
        <taxon>Mycobacterium</taxon>
    </lineage>
</organism>
<proteinExistence type="predicted"/>
<dbReference type="Proteomes" id="UP001055336">
    <property type="component" value="Chromosome"/>
</dbReference>
<evidence type="ECO:0000313" key="4">
    <source>
        <dbReference type="Proteomes" id="UP001055336"/>
    </source>
</evidence>
<dbReference type="Gene3D" id="3.40.1000.70">
    <property type="entry name" value="PknH-like extracellular domain"/>
    <property type="match status" value="1"/>
</dbReference>
<keyword evidence="1" id="KW-0812">Transmembrane</keyword>
<feature type="transmembrane region" description="Helical" evidence="1">
    <location>
        <begin position="303"/>
        <end position="324"/>
    </location>
</feature>
<dbReference type="InterPro" id="IPR038232">
    <property type="entry name" value="PknH-like_Extracell_sf"/>
</dbReference>
<sequence length="531" mass="57967">MLFVSYASQDRALLEHLLTALRRARQQVWWDDQLGGGEAWWHAILEQIRRCEVFIVAVSNNSLASKPCQAELGYAEALRRPILPVQIGPIDSLRLTPLAARQTLDFREPNKQSTLRLLASVQQRQAQVPPLPWPQPPEPPVPFAYLMRLAATLSRPELTRHQQTELVTELKDRLDDDRHDPKAVRDITQLLCQLRDRPDVTWRIRTEIISTLAGLEAGPDASSITVPFGTAQSLASGPLATPTRFDSAPLPTIMSAQTVPQAIPSASPLPSFAAQPMPPGPPAAVPAPISGGDPRPPKSRRRWVFAGIAGVVIAVAAAVSYTLVLPHPAPNPLEALLLSDAEVNQVMGANDMKTVERGNQAMKQSNTINVSAQDCMGALYPGLTSTYQDSGELSLTWRTLQKPGGLPRAGESKNQFVDQDVAVFPVNSDQPFNLVAKEAAYWKACSGKTATVTYADRRKYTWTINSPTGEPPKILLTYSQDSDHGYTCQRALSTVSNYVVDVKACGYNITDQANRIADQIAGDVKDPNGTK</sequence>
<dbReference type="Pfam" id="PF14032">
    <property type="entry name" value="PknH_C"/>
    <property type="match status" value="1"/>
</dbReference>
<reference evidence="3" key="1">
    <citation type="submission" date="2022-08" db="EMBL/GenBank/DDBJ databases">
        <title>Whole genome sequencing of non-tuberculosis mycobacteria type-strains.</title>
        <authorList>
            <person name="Igarashi Y."/>
            <person name="Osugi A."/>
            <person name="Mitarai S."/>
        </authorList>
    </citation>
    <scope>NUCLEOTIDE SEQUENCE</scope>
    <source>
        <strain evidence="3">DSM 45127</strain>
    </source>
</reference>
<evidence type="ECO:0000256" key="1">
    <source>
        <dbReference type="SAM" id="Phobius"/>
    </source>
</evidence>
<dbReference type="RefSeq" id="WP_240258164.1">
    <property type="nucleotide sequence ID" value="NZ_CP092488.2"/>
</dbReference>
<keyword evidence="1" id="KW-0472">Membrane</keyword>
<dbReference type="InterPro" id="IPR026954">
    <property type="entry name" value="PknH-like_Extracell"/>
</dbReference>